<keyword evidence="1" id="KW-0812">Transmembrane</keyword>
<dbReference type="AlphaFoldDB" id="A0A494XC26"/>
<keyword evidence="1" id="KW-1133">Transmembrane helix</keyword>
<organism evidence="2 3">
    <name type="scientific">Pararobbsia silviterrae</name>
    <dbReference type="NCBI Taxonomy" id="1792498"/>
    <lineage>
        <taxon>Bacteria</taxon>
        <taxon>Pseudomonadati</taxon>
        <taxon>Pseudomonadota</taxon>
        <taxon>Betaproteobacteria</taxon>
        <taxon>Burkholderiales</taxon>
        <taxon>Burkholderiaceae</taxon>
        <taxon>Pararobbsia</taxon>
    </lineage>
</organism>
<evidence type="ECO:0000313" key="3">
    <source>
        <dbReference type="Proteomes" id="UP000270342"/>
    </source>
</evidence>
<name>A0A494XC26_9BURK</name>
<evidence type="ECO:0000256" key="1">
    <source>
        <dbReference type="SAM" id="Phobius"/>
    </source>
</evidence>
<comment type="caution">
    <text evidence="2">The sequence shown here is derived from an EMBL/GenBank/DDBJ whole genome shotgun (WGS) entry which is preliminary data.</text>
</comment>
<feature type="transmembrane region" description="Helical" evidence="1">
    <location>
        <begin position="45"/>
        <end position="66"/>
    </location>
</feature>
<keyword evidence="3" id="KW-1185">Reference proteome</keyword>
<dbReference type="Proteomes" id="UP000270342">
    <property type="component" value="Unassembled WGS sequence"/>
</dbReference>
<gene>
    <name evidence="2" type="ORF">D7S86_23770</name>
</gene>
<dbReference type="EMBL" id="RBZU01000013">
    <property type="protein sequence ID" value="RKP47191.1"/>
    <property type="molecule type" value="Genomic_DNA"/>
</dbReference>
<dbReference type="OrthoDB" id="4808534at2"/>
<accession>A0A494XC26</accession>
<reference evidence="2 3" key="1">
    <citation type="submission" date="2018-10" db="EMBL/GenBank/DDBJ databases">
        <title>Robbsia sp. DHC34, isolated from soil.</title>
        <authorList>
            <person name="Gao Z.-H."/>
            <person name="Qiu L.-H."/>
        </authorList>
    </citation>
    <scope>NUCLEOTIDE SEQUENCE [LARGE SCALE GENOMIC DNA]</scope>
    <source>
        <strain evidence="2 3">DHC34</strain>
    </source>
</reference>
<proteinExistence type="predicted"/>
<feature type="transmembrane region" description="Helical" evidence="1">
    <location>
        <begin position="12"/>
        <end position="33"/>
    </location>
</feature>
<keyword evidence="1" id="KW-0472">Membrane</keyword>
<sequence>MWGDTVDLRHLGWSIVIGVGISSAAFFAGRYVLSSFVADAAVARAYAMLVGLAGCLIAGTVCAFLFEPKRDVVEEASDASERTRVLEQLAAEFGGLGSNDDLSPAARAELSELGLLDLFASHEASAAGRLSVDGTNQGVRT</sequence>
<evidence type="ECO:0000313" key="2">
    <source>
        <dbReference type="EMBL" id="RKP47191.1"/>
    </source>
</evidence>
<protein>
    <submittedName>
        <fullName evidence="2">Uncharacterized protein</fullName>
    </submittedName>
</protein>